<gene>
    <name evidence="3" type="ORF">SAMN02745910_01517</name>
</gene>
<organism evidence="3 4">
    <name type="scientific">Priestia endophytica DSM 13796</name>
    <dbReference type="NCBI Taxonomy" id="1121089"/>
    <lineage>
        <taxon>Bacteria</taxon>
        <taxon>Bacillati</taxon>
        <taxon>Bacillota</taxon>
        <taxon>Bacilli</taxon>
        <taxon>Bacillales</taxon>
        <taxon>Bacillaceae</taxon>
        <taxon>Priestia</taxon>
    </lineage>
</organism>
<comment type="caution">
    <text evidence="3">The sequence shown here is derived from an EMBL/GenBank/DDBJ whole genome shotgun (WGS) entry which is preliminary data.</text>
</comment>
<dbReference type="PROSITE" id="PS51782">
    <property type="entry name" value="LYSM"/>
    <property type="match status" value="1"/>
</dbReference>
<dbReference type="CDD" id="cd05379">
    <property type="entry name" value="CAP_bacterial"/>
    <property type="match status" value="1"/>
</dbReference>
<dbReference type="InterPro" id="IPR014044">
    <property type="entry name" value="CAP_dom"/>
</dbReference>
<accession>A0A1I5YS03</accession>
<dbReference type="Proteomes" id="UP000182762">
    <property type="component" value="Unassembled WGS sequence"/>
</dbReference>
<sequence>MKKTIIASALALSIAGGAAATSTSAMTMYKEPPFEAYKVDKGDTFYFIAKRYGLDYKELMKLNPNVDPYNMKVGSILRLKPENQNTTTTTSSQSSVSAYEQEVVKLVNAERAKAGLQPLQVDNEVSKTARLKSQDMHDNHYFDHNSPTYGSPFDMMKQFGITYKAAGENIAQGQQTPAEVMKAWMNSPGHKANILSSKYTHIGVGYVKDGNYWTQQFIGK</sequence>
<feature type="signal peptide" evidence="1">
    <location>
        <begin position="1"/>
        <end position="20"/>
    </location>
</feature>
<dbReference type="InterPro" id="IPR035940">
    <property type="entry name" value="CAP_sf"/>
</dbReference>
<proteinExistence type="predicted"/>
<dbReference type="Gene3D" id="3.40.33.10">
    <property type="entry name" value="CAP"/>
    <property type="match status" value="1"/>
</dbReference>
<dbReference type="Pfam" id="PF00188">
    <property type="entry name" value="CAP"/>
    <property type="match status" value="1"/>
</dbReference>
<dbReference type="RefSeq" id="WP_061805925.1">
    <property type="nucleotide sequence ID" value="NZ_FOXX01000003.1"/>
</dbReference>
<evidence type="ECO:0000256" key="1">
    <source>
        <dbReference type="SAM" id="SignalP"/>
    </source>
</evidence>
<reference evidence="3 4" key="1">
    <citation type="submission" date="2016-10" db="EMBL/GenBank/DDBJ databases">
        <authorList>
            <person name="Varghese N."/>
            <person name="Submissions S."/>
        </authorList>
    </citation>
    <scope>NUCLEOTIDE SEQUENCE [LARGE SCALE GENOMIC DNA]</scope>
    <source>
        <strain evidence="3 4">DSM 13796</strain>
    </source>
</reference>
<dbReference type="InterPro" id="IPR018392">
    <property type="entry name" value="LysM"/>
</dbReference>
<evidence type="ECO:0000259" key="2">
    <source>
        <dbReference type="PROSITE" id="PS51782"/>
    </source>
</evidence>
<feature type="domain" description="LysM" evidence="2">
    <location>
        <begin position="35"/>
        <end position="79"/>
    </location>
</feature>
<keyword evidence="1" id="KW-0732">Signal</keyword>
<dbReference type="SUPFAM" id="SSF55797">
    <property type="entry name" value="PR-1-like"/>
    <property type="match status" value="1"/>
</dbReference>
<dbReference type="EMBL" id="FOXX01000003">
    <property type="protein sequence ID" value="SFQ46932.1"/>
    <property type="molecule type" value="Genomic_DNA"/>
</dbReference>
<dbReference type="InterPro" id="IPR036779">
    <property type="entry name" value="LysM_dom_sf"/>
</dbReference>
<dbReference type="InterPro" id="IPR014258">
    <property type="entry name" value="CAP_domain_YkwD-like"/>
</dbReference>
<protein>
    <submittedName>
        <fullName evidence="3">Uncharacterized protein, YkwD family</fullName>
    </submittedName>
</protein>
<name>A0A1I5YS03_9BACI</name>
<dbReference type="GeneID" id="93710225"/>
<evidence type="ECO:0000313" key="3">
    <source>
        <dbReference type="EMBL" id="SFQ46932.1"/>
    </source>
</evidence>
<evidence type="ECO:0000313" key="4">
    <source>
        <dbReference type="Proteomes" id="UP000182762"/>
    </source>
</evidence>
<dbReference type="Pfam" id="PF01476">
    <property type="entry name" value="LysM"/>
    <property type="match status" value="1"/>
</dbReference>
<dbReference type="SUPFAM" id="SSF54106">
    <property type="entry name" value="LysM domain"/>
    <property type="match status" value="1"/>
</dbReference>
<dbReference type="CDD" id="cd00118">
    <property type="entry name" value="LysM"/>
    <property type="match status" value="1"/>
</dbReference>
<dbReference type="PANTHER" id="PTHR31157:SF1">
    <property type="entry name" value="SCP DOMAIN-CONTAINING PROTEIN"/>
    <property type="match status" value="1"/>
</dbReference>
<dbReference type="SMART" id="SM00257">
    <property type="entry name" value="LysM"/>
    <property type="match status" value="1"/>
</dbReference>
<dbReference type="NCBIfam" id="TIGR02909">
    <property type="entry name" value="spore_YkwD"/>
    <property type="match status" value="1"/>
</dbReference>
<dbReference type="PANTHER" id="PTHR31157">
    <property type="entry name" value="SCP DOMAIN-CONTAINING PROTEIN"/>
    <property type="match status" value="1"/>
</dbReference>
<keyword evidence="4" id="KW-1185">Reference proteome</keyword>
<feature type="chain" id="PRO_5045666012" evidence="1">
    <location>
        <begin position="21"/>
        <end position="220"/>
    </location>
</feature>